<name>A0ABW1FGS6_9ACTN</name>
<dbReference type="InterPro" id="IPR056411">
    <property type="entry name" value="CysS_C"/>
</dbReference>
<proteinExistence type="predicted"/>
<keyword evidence="6" id="KW-1185">Reference proteome</keyword>
<evidence type="ECO:0008006" key="7">
    <source>
        <dbReference type="Google" id="ProtNLM"/>
    </source>
</evidence>
<evidence type="ECO:0000313" key="5">
    <source>
        <dbReference type="EMBL" id="MFC5892119.1"/>
    </source>
</evidence>
<keyword evidence="2" id="KW-0472">Membrane</keyword>
<comment type="caution">
    <text evidence="5">The sequence shown here is derived from an EMBL/GenBank/DDBJ whole genome shotgun (WGS) entry which is preliminary data.</text>
</comment>
<evidence type="ECO:0000259" key="3">
    <source>
        <dbReference type="Pfam" id="PF23493"/>
    </source>
</evidence>
<reference evidence="6" key="1">
    <citation type="journal article" date="2019" name="Int. J. Syst. Evol. Microbiol.">
        <title>The Global Catalogue of Microorganisms (GCM) 10K type strain sequencing project: providing services to taxonomists for standard genome sequencing and annotation.</title>
        <authorList>
            <consortium name="The Broad Institute Genomics Platform"/>
            <consortium name="The Broad Institute Genome Sequencing Center for Infectious Disease"/>
            <person name="Wu L."/>
            <person name="Ma J."/>
        </authorList>
    </citation>
    <scope>NUCLEOTIDE SEQUENCE [LARGE SCALE GENOMIC DNA]</scope>
    <source>
        <strain evidence="6">CGMCC 1.15809</strain>
    </source>
</reference>
<organism evidence="5 6">
    <name type="scientific">Streptomyces ramulosus</name>
    <dbReference type="NCBI Taxonomy" id="47762"/>
    <lineage>
        <taxon>Bacteria</taxon>
        <taxon>Bacillati</taxon>
        <taxon>Actinomycetota</taxon>
        <taxon>Actinomycetes</taxon>
        <taxon>Kitasatosporales</taxon>
        <taxon>Streptomycetaceae</taxon>
        <taxon>Streptomyces</taxon>
    </lineage>
</organism>
<evidence type="ECO:0000313" key="6">
    <source>
        <dbReference type="Proteomes" id="UP001596241"/>
    </source>
</evidence>
<feature type="coiled-coil region" evidence="1">
    <location>
        <begin position="190"/>
        <end position="219"/>
    </location>
</feature>
<dbReference type="Pfam" id="PF23493">
    <property type="entry name" value="CysS_C"/>
    <property type="match status" value="1"/>
</dbReference>
<protein>
    <recommendedName>
        <fullName evidence="7">DUF308 domain-containing protein</fullName>
    </recommendedName>
</protein>
<keyword evidence="1" id="KW-0175">Coiled coil</keyword>
<dbReference type="RefSeq" id="WP_345087155.1">
    <property type="nucleotide sequence ID" value="NZ_BAAAWG010000013.1"/>
</dbReference>
<gene>
    <name evidence="5" type="ORF">ACFP3M_04725</name>
</gene>
<evidence type="ECO:0000256" key="2">
    <source>
        <dbReference type="SAM" id="Phobius"/>
    </source>
</evidence>
<keyword evidence="2" id="KW-0812">Transmembrane</keyword>
<dbReference type="Pfam" id="PF23494">
    <property type="entry name" value="bPH_10"/>
    <property type="match status" value="1"/>
</dbReference>
<feature type="domain" description="Cysteinyl-tRNA ligase anticodon binding" evidence="3">
    <location>
        <begin position="180"/>
        <end position="230"/>
    </location>
</feature>
<evidence type="ECO:0000259" key="4">
    <source>
        <dbReference type="Pfam" id="PF23494"/>
    </source>
</evidence>
<evidence type="ECO:0000256" key="1">
    <source>
        <dbReference type="SAM" id="Coils"/>
    </source>
</evidence>
<accession>A0ABW1FGS6</accession>
<dbReference type="EMBL" id="JBHSPW010000002">
    <property type="protein sequence ID" value="MFC5892119.1"/>
    <property type="molecule type" value="Genomic_DNA"/>
</dbReference>
<dbReference type="InterPro" id="IPR057798">
    <property type="entry name" value="PH_YqeB"/>
</dbReference>
<keyword evidence="2" id="KW-1133">Transmembrane helix</keyword>
<feature type="transmembrane region" description="Helical" evidence="2">
    <location>
        <begin position="18"/>
        <end position="43"/>
    </location>
</feature>
<feature type="transmembrane region" description="Helical" evidence="2">
    <location>
        <begin position="63"/>
        <end position="84"/>
    </location>
</feature>
<feature type="domain" description="YqeB PH" evidence="4">
    <location>
        <begin position="9"/>
        <end position="162"/>
    </location>
</feature>
<dbReference type="Proteomes" id="UP001596241">
    <property type="component" value="Unassembled WGS sequence"/>
</dbReference>
<sequence>MTGAGTAIVVRQKASHRILVAIGFPALGAAAGLLLKALADWAASWPWVPWEGLVELIHKAPEPTATVVSLLVGALAGGVIVFLAEYGYTTVTIEEDRITTSRGDVRQSVPRTAVRAVFADRGRLVILGERGEELAVEHKSEGADLPSVAQLAKGFRAHGYPWLADGDPYRDAYRRWVEEMPGLPAGGNALLKARAEALRKKEEKEVAELRRELTKLGVVVHDTGGRQWWRRVGQPDHP</sequence>